<accession>A0AAV0GH80</accession>
<dbReference type="InterPro" id="IPR049163">
    <property type="entry name" value="Pif1-like_2B_dom"/>
</dbReference>
<proteinExistence type="inferred from homology"/>
<dbReference type="CDD" id="cd18809">
    <property type="entry name" value="SF1_C_RecD"/>
    <property type="match status" value="1"/>
</dbReference>
<comment type="subcellular location">
    <subcellularLocation>
        <location evidence="1">Plastid</location>
    </subcellularLocation>
</comment>
<sequence>MCCSKGEVVLTSTEMPEQLVQLFTAHDPLSKHFRSCVRTYNNTFAFTSIGIYNYDKSLCRRNQGIYTFRVQGQIYHFINDLLPDGCPPRNLQLYFYDTDHALSSRLESTDRLDKDVVQVLMEVMCANPYAQFFKTLGDVEQAGEFSIVLNGNPCLDQRVYNRPATSQVAAVWVEDGYEGAPSNRNIRVYAHSGRSQNIHYYYGCYDPLQYPLLFPRGEVGWHEGIARCPSGVLHPGSAPTNSLSINTTLFGSGESLIAREELLLNTGKKRHSISCREYYAYKLQLRRADKALILHSGRLFQQYIVDIYIKIETQRLDYYRSKQRDYRGETYQGLVDSVSTGIQTTSDVGRRVILPGSFIGGPRDMRGRYMDAMALVQNYGKPDLFITITCNPSWPEIKNRLKFADEAQNRPDLVARVFRARLEDFKKDIISKSMFGKVVAYTYVIEFQKRGLPHAHFLVILSRECKITTSARCDQLITAELPDPITDPGLYLLVKKHMLHGPCGTINPQCPCMVVARGSGSPTCRNKFPRNYSAVTEFDENCFPAYRRRESGITVIVRKHSLDNRWVVPYNAQLLRKYDCHINVEVCASVKSVKYIYKYVYKGHDRISMSLSETREDEVIDEISDFQKARWVSAPEAAWRIFSFPISEMRPAVLSLQVHLENSQYLTFYGNQRITYITQAADSMKTMLTQFFVMNASDQVAKSLHLLYVEFPHYFVWNSQRKEWTQRKRKEVIGRLVSVNPVEGERYYLRLLLANVRAPTSFMHLISVGDDELPTYRAAAERLGLLSGDFVIRASLDEAVLFQLPSSLRRLFATHLCFSDVPDPRALWEEYKSHLCEDFARFEPCSLAEQSALIVLRDLFTEMGKEMDSFNLVEADLCGSVPDGFTREVLAELNVLVSDADLNGISSLNTQQRVAFDSIMAAVHACEGGVFFVDGPGGTGKSFLYRCLLAATRTNKWIALATASSGIAASILPGGRTAHSRFKLPFDGESKYICNIGKQSSEARLLREARLILWDEASMANRMIVESLDTTLRDILDSDTLFGGRVMVFGGDFRQTLPVVRSGTRHDFVDACLLRSMIIWPHVQRLRLVENMRAHEDPGFCDYLLRVGNGTEPNTSPGRIRIPSNFLLPWVNETVSLDLLFAAVYPNLCLFENDPYSLMSRAILTTKNDIVDFINSSLMNKFPGEAHTFLSHDIPIDSKNTHCEDYLHTLSPAGLPPHKLTLKRNCPIMLLRNLNPCAGLCNGTRLVCDSFGNHILSCYIATGDHKGKHVFIPKIPLEVSRDENCPVLFKRVQFPVKVCFAMTINKSQGQTLDYVGIYLKEPVFSHGQLYVALSRARNADSIKIVICPDDPRPALAATTANVVFEEILPFIN</sequence>
<gene>
    <name evidence="6" type="ORF">CEPIT_LOCUS43618</name>
</gene>
<dbReference type="SUPFAM" id="SSF52540">
    <property type="entry name" value="P-loop containing nucleoside triphosphate hydrolases"/>
    <property type="match status" value="2"/>
</dbReference>
<dbReference type="FunFam" id="3.40.50.300:FF:002884">
    <property type="entry name" value="ATP-dependent DNA helicase"/>
    <property type="match status" value="1"/>
</dbReference>
<dbReference type="GO" id="GO:0016787">
    <property type="term" value="F:hydrolase activity"/>
    <property type="evidence" value="ECO:0007669"/>
    <property type="project" value="UniProtKB-KW"/>
</dbReference>
<dbReference type="InterPro" id="IPR010285">
    <property type="entry name" value="DNA_helicase_pif1-like_DEAD"/>
</dbReference>
<dbReference type="GO" id="GO:0006281">
    <property type="term" value="P:DNA repair"/>
    <property type="evidence" value="ECO:0007669"/>
    <property type="project" value="UniProtKB-KW"/>
</dbReference>
<keyword evidence="2" id="KW-0378">Hydrolase</keyword>
<dbReference type="GO" id="GO:0006310">
    <property type="term" value="P:DNA recombination"/>
    <property type="evidence" value="ECO:0007669"/>
    <property type="project" value="UniProtKB-KW"/>
</dbReference>
<dbReference type="EC" id="5.6.2.3" evidence="2"/>
<dbReference type="GO" id="GO:0043139">
    <property type="term" value="F:5'-3' DNA helicase activity"/>
    <property type="evidence" value="ECO:0007669"/>
    <property type="project" value="UniProtKB-EC"/>
</dbReference>
<evidence type="ECO:0000256" key="2">
    <source>
        <dbReference type="RuleBase" id="RU363044"/>
    </source>
</evidence>
<organism evidence="6 7">
    <name type="scientific">Cuscuta epithymum</name>
    <dbReference type="NCBI Taxonomy" id="186058"/>
    <lineage>
        <taxon>Eukaryota</taxon>
        <taxon>Viridiplantae</taxon>
        <taxon>Streptophyta</taxon>
        <taxon>Embryophyta</taxon>
        <taxon>Tracheophyta</taxon>
        <taxon>Spermatophyta</taxon>
        <taxon>Magnoliopsida</taxon>
        <taxon>eudicotyledons</taxon>
        <taxon>Gunneridae</taxon>
        <taxon>Pentapetalae</taxon>
        <taxon>asterids</taxon>
        <taxon>lamiids</taxon>
        <taxon>Solanales</taxon>
        <taxon>Convolvulaceae</taxon>
        <taxon>Cuscuteae</taxon>
        <taxon>Cuscuta</taxon>
        <taxon>Cuscuta subgen. Cuscuta</taxon>
    </lineage>
</organism>
<dbReference type="PANTHER" id="PTHR10492">
    <property type="match status" value="1"/>
</dbReference>
<feature type="domain" description="DNA helicase Pif1-like 2B" evidence="5">
    <location>
        <begin position="1205"/>
        <end position="1247"/>
    </location>
</feature>
<evidence type="ECO:0000313" key="7">
    <source>
        <dbReference type="Proteomes" id="UP001152523"/>
    </source>
</evidence>
<dbReference type="Gene3D" id="3.40.50.300">
    <property type="entry name" value="P-loop containing nucleotide triphosphate hydrolases"/>
    <property type="match status" value="2"/>
</dbReference>
<comment type="cofactor">
    <cofactor evidence="2">
        <name>Mg(2+)</name>
        <dbReference type="ChEBI" id="CHEBI:18420"/>
    </cofactor>
</comment>
<keyword evidence="2" id="KW-0067">ATP-binding</keyword>
<evidence type="ECO:0000259" key="3">
    <source>
        <dbReference type="Pfam" id="PF05970"/>
    </source>
</evidence>
<protein>
    <recommendedName>
        <fullName evidence="2">ATP-dependent DNA helicase</fullName>
        <ecNumber evidence="2">5.6.2.3</ecNumber>
    </recommendedName>
</protein>
<evidence type="ECO:0000256" key="1">
    <source>
        <dbReference type="ARBA" id="ARBA00004474"/>
    </source>
</evidence>
<keyword evidence="2" id="KW-0227">DNA damage</keyword>
<keyword evidence="2" id="KW-0547">Nucleotide-binding</keyword>
<dbReference type="Pfam" id="PF21530">
    <property type="entry name" value="Pif1_2B_dom"/>
    <property type="match status" value="1"/>
</dbReference>
<dbReference type="GO" id="GO:0005524">
    <property type="term" value="F:ATP binding"/>
    <property type="evidence" value="ECO:0007669"/>
    <property type="project" value="UniProtKB-KW"/>
</dbReference>
<dbReference type="GO" id="GO:0009536">
    <property type="term" value="C:plastid"/>
    <property type="evidence" value="ECO:0007669"/>
    <property type="project" value="UniProtKB-SubCell"/>
</dbReference>
<keyword evidence="2" id="KW-0347">Helicase</keyword>
<dbReference type="InterPro" id="IPR027417">
    <property type="entry name" value="P-loop_NTPase"/>
</dbReference>
<comment type="caution">
    <text evidence="6">The sequence shown here is derived from an EMBL/GenBank/DDBJ whole genome shotgun (WGS) entry which is preliminary data.</text>
</comment>
<feature type="domain" description="Helitron helicase-like" evidence="4">
    <location>
        <begin position="278"/>
        <end position="459"/>
    </location>
</feature>
<comment type="catalytic activity">
    <reaction evidence="2">
        <text>ATP + H2O = ADP + phosphate + H(+)</text>
        <dbReference type="Rhea" id="RHEA:13065"/>
        <dbReference type="ChEBI" id="CHEBI:15377"/>
        <dbReference type="ChEBI" id="CHEBI:15378"/>
        <dbReference type="ChEBI" id="CHEBI:30616"/>
        <dbReference type="ChEBI" id="CHEBI:43474"/>
        <dbReference type="ChEBI" id="CHEBI:456216"/>
        <dbReference type="EC" id="5.6.2.3"/>
    </reaction>
</comment>
<dbReference type="PANTHER" id="PTHR10492:SF100">
    <property type="entry name" value="ATP-DEPENDENT DNA HELICASE"/>
    <property type="match status" value="1"/>
</dbReference>
<keyword evidence="2" id="KW-0233">DNA recombination</keyword>
<reference evidence="6" key="1">
    <citation type="submission" date="2022-07" db="EMBL/GenBank/DDBJ databases">
        <authorList>
            <person name="Macas J."/>
            <person name="Novak P."/>
            <person name="Neumann P."/>
        </authorList>
    </citation>
    <scope>NUCLEOTIDE SEQUENCE</scope>
</reference>
<dbReference type="Pfam" id="PF14214">
    <property type="entry name" value="Helitron_like_N"/>
    <property type="match status" value="1"/>
</dbReference>
<name>A0AAV0GH80_9ASTE</name>
<feature type="domain" description="DNA helicase Pif1-like DEAD-box helicase" evidence="3">
    <location>
        <begin position="908"/>
        <end position="1114"/>
    </location>
</feature>
<dbReference type="Proteomes" id="UP001152523">
    <property type="component" value="Unassembled WGS sequence"/>
</dbReference>
<evidence type="ECO:0000313" key="6">
    <source>
        <dbReference type="EMBL" id="CAH9147279.1"/>
    </source>
</evidence>
<dbReference type="EMBL" id="CAMAPF010001126">
    <property type="protein sequence ID" value="CAH9147279.1"/>
    <property type="molecule type" value="Genomic_DNA"/>
</dbReference>
<dbReference type="Pfam" id="PF05970">
    <property type="entry name" value="PIF1"/>
    <property type="match status" value="1"/>
</dbReference>
<evidence type="ECO:0000259" key="5">
    <source>
        <dbReference type="Pfam" id="PF21530"/>
    </source>
</evidence>
<evidence type="ECO:0000259" key="4">
    <source>
        <dbReference type="Pfam" id="PF14214"/>
    </source>
</evidence>
<keyword evidence="7" id="KW-1185">Reference proteome</keyword>
<dbReference type="InterPro" id="IPR025476">
    <property type="entry name" value="Helitron_helicase-like"/>
</dbReference>
<keyword evidence="2" id="KW-0234">DNA repair</keyword>
<comment type="similarity">
    <text evidence="2">Belongs to the helicase family.</text>
</comment>
<dbReference type="GO" id="GO:0000723">
    <property type="term" value="P:telomere maintenance"/>
    <property type="evidence" value="ECO:0007669"/>
    <property type="project" value="InterPro"/>
</dbReference>